<dbReference type="GO" id="GO:0006508">
    <property type="term" value="P:proteolysis"/>
    <property type="evidence" value="ECO:0007669"/>
    <property type="project" value="UniProtKB-KW"/>
</dbReference>
<comment type="catalytic activity">
    <reaction evidence="17">
        <text>Preferential cleavage: (Ac)2-L-Lys-D-Ala-|-D-Ala. Also transpeptidation of peptidyl-alanyl moieties that are N-acyl substituents of D-alanine.</text>
        <dbReference type="EC" id="3.4.16.4"/>
    </reaction>
</comment>
<evidence type="ECO:0000256" key="10">
    <source>
        <dbReference type="ARBA" id="ARBA00022801"/>
    </source>
</evidence>
<feature type="transmembrane region" description="Helical" evidence="20">
    <location>
        <begin position="31"/>
        <end position="53"/>
    </location>
</feature>
<dbReference type="AlphaFoldDB" id="A0A2S9XJZ0"/>
<comment type="pathway">
    <text evidence="2">Cell wall biogenesis; peptidoglycan biosynthesis.</text>
</comment>
<evidence type="ECO:0000259" key="21">
    <source>
        <dbReference type="Pfam" id="PF00905"/>
    </source>
</evidence>
<keyword evidence="9 20" id="KW-0812">Transmembrane</keyword>
<keyword evidence="13 20" id="KW-1133">Transmembrane helix</keyword>
<comment type="subcellular location">
    <subcellularLocation>
        <location evidence="1">Membrane</location>
    </subcellularLocation>
</comment>
<dbReference type="GO" id="GO:0008658">
    <property type="term" value="F:penicillin binding"/>
    <property type="evidence" value="ECO:0007669"/>
    <property type="project" value="InterPro"/>
</dbReference>
<dbReference type="Gene3D" id="3.40.710.10">
    <property type="entry name" value="DD-peptidase/beta-lactamase superfamily"/>
    <property type="match status" value="2"/>
</dbReference>
<dbReference type="InterPro" id="IPR001264">
    <property type="entry name" value="Glyco_trans_51"/>
</dbReference>
<evidence type="ECO:0000256" key="1">
    <source>
        <dbReference type="ARBA" id="ARBA00004370"/>
    </source>
</evidence>
<dbReference type="EMBL" id="PVNK01000190">
    <property type="protein sequence ID" value="PRP93194.1"/>
    <property type="molecule type" value="Genomic_DNA"/>
</dbReference>
<feature type="region of interest" description="Disordered" evidence="19">
    <location>
        <begin position="1"/>
        <end position="21"/>
    </location>
</feature>
<sequence length="718" mass="76922">MDSTPRAEKAETARDPAPPRHRKVRRMLGRACLALGSLTVLGALSVVAVVWWYGRAADNIDPRVLLDYNPPQVTHVLARDGTLIGELHSGERRRVVPYDALPDQLVLAFLAAEDADFFEHDGLDWPGIARAITHNLRKGHRREGASTITQQVVKNTLLTRARTIERKSQEVVLAGRVEAVLTKAQILEIYVNEIYFGEGRYGVAEAARYYFGKQLDELDLGEMATLAALPNAPGVVTCYRRRERLEARRDYVLEQMVEHGFADASAARRFIGRPIQALDQGQSWRGLGEADEFVELARAELIARYGEDALATLGATVTTSVDLDVQIAARAAGRRELDALEARHGYGAHARPLSPRARARLDARAPAKLETGARYQVVVAAAERRAQVGRVRATLGEHELEIETEGLGLSEAELAERFTPGHAIAVRVVAPARDGGPARARLEPGPELAVAVADLRSGELLALIGGRSFQRGEFDRARLAHRQPGSAFKPVVYGAALRAGAFTAASLVPGDAEGEPISLREALAQSDNAVALALMEAVGPERVHAFARDLGLVSALGDEPSLALGTSELTPLELLTAYLTLGRGGVGVEPSAILTIEAPADLQGPEVPLPQPEPRARAFGVEPEIAAALTDMLQAAVEDGTGQGARALGRPVAAKTGTTDEARDAWVAGYTSEHAAVAWVGFDVPQSLGRNESGSSLAMQIWLAAIEAATSDSAQDRP</sequence>
<protein>
    <submittedName>
        <fullName evidence="23">Penicillin-binding protein 1A</fullName>
    </submittedName>
</protein>
<feature type="domain" description="Penicillin-binding protein transpeptidase" evidence="21">
    <location>
        <begin position="449"/>
        <end position="686"/>
    </location>
</feature>
<evidence type="ECO:0000256" key="14">
    <source>
        <dbReference type="ARBA" id="ARBA00023136"/>
    </source>
</evidence>
<evidence type="ECO:0000256" key="13">
    <source>
        <dbReference type="ARBA" id="ARBA00022989"/>
    </source>
</evidence>
<dbReference type="UniPathway" id="UPA00219"/>
<dbReference type="GO" id="GO:0008955">
    <property type="term" value="F:peptidoglycan glycosyltransferase activity"/>
    <property type="evidence" value="ECO:0007669"/>
    <property type="project" value="UniProtKB-EC"/>
</dbReference>
<reference evidence="23 24" key="1">
    <citation type="submission" date="2018-03" db="EMBL/GenBank/DDBJ databases">
        <title>Draft Genome Sequences of the Obligatory Marine Myxobacteria Enhygromyxa salina SWB005.</title>
        <authorList>
            <person name="Poehlein A."/>
            <person name="Moghaddam J.A."/>
            <person name="Harms H."/>
            <person name="Alanjari M."/>
            <person name="Koenig G.M."/>
            <person name="Daniel R."/>
            <person name="Schaeberle T.F."/>
        </authorList>
    </citation>
    <scope>NUCLEOTIDE SEQUENCE [LARGE SCALE GENOMIC DNA]</scope>
    <source>
        <strain evidence="23 24">SWB005</strain>
    </source>
</reference>
<evidence type="ECO:0000259" key="22">
    <source>
        <dbReference type="Pfam" id="PF00912"/>
    </source>
</evidence>
<comment type="similarity">
    <text evidence="4">In the N-terminal section; belongs to the glycosyltransferase 51 family.</text>
</comment>
<keyword evidence="16" id="KW-0961">Cell wall biogenesis/degradation</keyword>
<evidence type="ECO:0000256" key="20">
    <source>
        <dbReference type="SAM" id="Phobius"/>
    </source>
</evidence>
<evidence type="ECO:0000256" key="11">
    <source>
        <dbReference type="ARBA" id="ARBA00022960"/>
    </source>
</evidence>
<gene>
    <name evidence="23" type="primary">mrcA_2</name>
    <name evidence="23" type="ORF">ENSA5_44610</name>
</gene>
<dbReference type="Proteomes" id="UP000237968">
    <property type="component" value="Unassembled WGS sequence"/>
</dbReference>
<keyword evidence="11" id="KW-0133">Cell shape</keyword>
<keyword evidence="14 20" id="KW-0472">Membrane</keyword>
<comment type="catalytic activity">
    <reaction evidence="18">
        <text>[GlcNAc-(1-&gt;4)-Mur2Ac(oyl-L-Ala-gamma-D-Glu-L-Lys-D-Ala-D-Ala)](n)-di-trans,octa-cis-undecaprenyl diphosphate + beta-D-GlcNAc-(1-&gt;4)-Mur2Ac(oyl-L-Ala-gamma-D-Glu-L-Lys-D-Ala-D-Ala)-di-trans,octa-cis-undecaprenyl diphosphate = [GlcNAc-(1-&gt;4)-Mur2Ac(oyl-L-Ala-gamma-D-Glu-L-Lys-D-Ala-D-Ala)](n+1)-di-trans,octa-cis-undecaprenyl diphosphate + di-trans,octa-cis-undecaprenyl diphosphate + H(+)</text>
        <dbReference type="Rhea" id="RHEA:23708"/>
        <dbReference type="Rhea" id="RHEA-COMP:9602"/>
        <dbReference type="Rhea" id="RHEA-COMP:9603"/>
        <dbReference type="ChEBI" id="CHEBI:15378"/>
        <dbReference type="ChEBI" id="CHEBI:58405"/>
        <dbReference type="ChEBI" id="CHEBI:60033"/>
        <dbReference type="ChEBI" id="CHEBI:78435"/>
        <dbReference type="EC" id="2.4.99.28"/>
    </reaction>
</comment>
<evidence type="ECO:0000256" key="7">
    <source>
        <dbReference type="ARBA" id="ARBA00022676"/>
    </source>
</evidence>
<dbReference type="FunFam" id="1.10.3810.10:FF:000001">
    <property type="entry name" value="Penicillin-binding protein 1A"/>
    <property type="match status" value="1"/>
</dbReference>
<keyword evidence="7" id="KW-0328">Glycosyltransferase</keyword>
<dbReference type="GO" id="GO:0008360">
    <property type="term" value="P:regulation of cell shape"/>
    <property type="evidence" value="ECO:0007669"/>
    <property type="project" value="UniProtKB-KW"/>
</dbReference>
<evidence type="ECO:0000256" key="12">
    <source>
        <dbReference type="ARBA" id="ARBA00022984"/>
    </source>
</evidence>
<dbReference type="GO" id="GO:0030288">
    <property type="term" value="C:outer membrane-bounded periplasmic space"/>
    <property type="evidence" value="ECO:0007669"/>
    <property type="project" value="TreeGrafter"/>
</dbReference>
<dbReference type="Gene3D" id="1.10.3810.10">
    <property type="entry name" value="Biosynthetic peptidoglycan transglycosylase-like"/>
    <property type="match status" value="1"/>
</dbReference>
<evidence type="ECO:0000256" key="3">
    <source>
        <dbReference type="ARBA" id="ARBA00007090"/>
    </source>
</evidence>
<feature type="domain" description="Glycosyl transferase family 51" evidence="22">
    <location>
        <begin position="81"/>
        <end position="256"/>
    </location>
</feature>
<evidence type="ECO:0000256" key="15">
    <source>
        <dbReference type="ARBA" id="ARBA00023268"/>
    </source>
</evidence>
<proteinExistence type="inferred from homology"/>
<dbReference type="InterPro" id="IPR001460">
    <property type="entry name" value="PCN-bd_Tpept"/>
</dbReference>
<dbReference type="RefSeq" id="WP_106393734.1">
    <property type="nucleotide sequence ID" value="NZ_PVNK01000190.1"/>
</dbReference>
<dbReference type="Pfam" id="PF00912">
    <property type="entry name" value="Transgly"/>
    <property type="match status" value="1"/>
</dbReference>
<evidence type="ECO:0000256" key="8">
    <source>
        <dbReference type="ARBA" id="ARBA00022679"/>
    </source>
</evidence>
<dbReference type="InterPro" id="IPR012338">
    <property type="entry name" value="Beta-lactam/transpept-like"/>
</dbReference>
<evidence type="ECO:0000256" key="18">
    <source>
        <dbReference type="ARBA" id="ARBA00049902"/>
    </source>
</evidence>
<dbReference type="SUPFAM" id="SSF53955">
    <property type="entry name" value="Lysozyme-like"/>
    <property type="match status" value="1"/>
</dbReference>
<evidence type="ECO:0000256" key="2">
    <source>
        <dbReference type="ARBA" id="ARBA00004752"/>
    </source>
</evidence>
<keyword evidence="8" id="KW-0808">Transferase</keyword>
<accession>A0A2S9XJZ0</accession>
<evidence type="ECO:0000256" key="16">
    <source>
        <dbReference type="ARBA" id="ARBA00023316"/>
    </source>
</evidence>
<keyword evidence="10" id="KW-0378">Hydrolase</keyword>
<evidence type="ECO:0000256" key="9">
    <source>
        <dbReference type="ARBA" id="ARBA00022692"/>
    </source>
</evidence>
<comment type="caution">
    <text evidence="23">The sequence shown here is derived from an EMBL/GenBank/DDBJ whole genome shotgun (WGS) entry which is preliminary data.</text>
</comment>
<dbReference type="GO" id="GO:0016020">
    <property type="term" value="C:membrane"/>
    <property type="evidence" value="ECO:0007669"/>
    <property type="project" value="UniProtKB-SubCell"/>
</dbReference>
<dbReference type="InterPro" id="IPR050396">
    <property type="entry name" value="Glycosyltr_51/Transpeptidase"/>
</dbReference>
<dbReference type="InterPro" id="IPR023346">
    <property type="entry name" value="Lysozyme-like_dom_sf"/>
</dbReference>
<keyword evidence="15" id="KW-0511">Multifunctional enzyme</keyword>
<dbReference type="PANTHER" id="PTHR32282">
    <property type="entry name" value="BINDING PROTEIN TRANSPEPTIDASE, PUTATIVE-RELATED"/>
    <property type="match status" value="1"/>
</dbReference>
<evidence type="ECO:0000313" key="24">
    <source>
        <dbReference type="Proteomes" id="UP000237968"/>
    </source>
</evidence>
<dbReference type="PANTHER" id="PTHR32282:SF27">
    <property type="entry name" value="PENICILLIN-BINDING PROTEIN 1A"/>
    <property type="match status" value="1"/>
</dbReference>
<dbReference type="GO" id="GO:0071555">
    <property type="term" value="P:cell wall organization"/>
    <property type="evidence" value="ECO:0007669"/>
    <property type="project" value="UniProtKB-KW"/>
</dbReference>
<name>A0A2S9XJZ0_9BACT</name>
<dbReference type="OrthoDB" id="9766909at2"/>
<evidence type="ECO:0000256" key="19">
    <source>
        <dbReference type="SAM" id="MobiDB-lite"/>
    </source>
</evidence>
<feature type="compositionally biased region" description="Basic and acidic residues" evidence="19">
    <location>
        <begin position="1"/>
        <end position="18"/>
    </location>
</feature>
<dbReference type="SUPFAM" id="SSF56601">
    <property type="entry name" value="beta-lactamase/transpeptidase-like"/>
    <property type="match status" value="1"/>
</dbReference>
<evidence type="ECO:0000256" key="17">
    <source>
        <dbReference type="ARBA" id="ARBA00034000"/>
    </source>
</evidence>
<evidence type="ECO:0000256" key="4">
    <source>
        <dbReference type="ARBA" id="ARBA00007739"/>
    </source>
</evidence>
<keyword evidence="5" id="KW-0121">Carboxypeptidase</keyword>
<comment type="similarity">
    <text evidence="3">In the C-terminal section; belongs to the transpeptidase family.</text>
</comment>
<dbReference type="GO" id="GO:0009252">
    <property type="term" value="P:peptidoglycan biosynthetic process"/>
    <property type="evidence" value="ECO:0007669"/>
    <property type="project" value="UniProtKB-UniPathway"/>
</dbReference>
<dbReference type="GO" id="GO:0009002">
    <property type="term" value="F:serine-type D-Ala-D-Ala carboxypeptidase activity"/>
    <property type="evidence" value="ECO:0007669"/>
    <property type="project" value="UniProtKB-EC"/>
</dbReference>
<evidence type="ECO:0000256" key="5">
    <source>
        <dbReference type="ARBA" id="ARBA00022645"/>
    </source>
</evidence>
<keyword evidence="12" id="KW-0573">Peptidoglycan synthesis</keyword>
<organism evidence="23 24">
    <name type="scientific">Enhygromyxa salina</name>
    <dbReference type="NCBI Taxonomy" id="215803"/>
    <lineage>
        <taxon>Bacteria</taxon>
        <taxon>Pseudomonadati</taxon>
        <taxon>Myxococcota</taxon>
        <taxon>Polyangia</taxon>
        <taxon>Nannocystales</taxon>
        <taxon>Nannocystaceae</taxon>
        <taxon>Enhygromyxa</taxon>
    </lineage>
</organism>
<dbReference type="InterPro" id="IPR036950">
    <property type="entry name" value="PBP_transglycosylase"/>
</dbReference>
<evidence type="ECO:0000256" key="6">
    <source>
        <dbReference type="ARBA" id="ARBA00022670"/>
    </source>
</evidence>
<evidence type="ECO:0000313" key="23">
    <source>
        <dbReference type="EMBL" id="PRP93194.1"/>
    </source>
</evidence>
<dbReference type="Pfam" id="PF00905">
    <property type="entry name" value="Transpeptidase"/>
    <property type="match status" value="1"/>
</dbReference>
<keyword evidence="6" id="KW-0645">Protease</keyword>
<keyword evidence="24" id="KW-1185">Reference proteome</keyword>